<evidence type="ECO:0000313" key="11">
    <source>
        <dbReference type="Proteomes" id="UP000217696"/>
    </source>
</evidence>
<dbReference type="Pfam" id="PF16916">
    <property type="entry name" value="ZT_dimer"/>
    <property type="match status" value="1"/>
</dbReference>
<reference evidence="10 11" key="1">
    <citation type="submission" date="2015-12" db="EMBL/GenBank/DDBJ databases">
        <title>Genome sequence of Aneurinibacillus soli.</title>
        <authorList>
            <person name="Lee J.S."/>
            <person name="Lee K.C."/>
            <person name="Kim K.K."/>
            <person name="Lee B.W."/>
        </authorList>
    </citation>
    <scope>NUCLEOTIDE SEQUENCE [LARGE SCALE GENOMIC DNA]</scope>
    <source>
        <strain evidence="10 11">CB4</strain>
    </source>
</reference>
<evidence type="ECO:0000259" key="8">
    <source>
        <dbReference type="Pfam" id="PF01545"/>
    </source>
</evidence>
<protein>
    <submittedName>
        <fullName evidence="10">Cadmium, cobalt and zinc/H(+)-K(+) antiporter</fullName>
    </submittedName>
</protein>
<evidence type="ECO:0000259" key="9">
    <source>
        <dbReference type="Pfam" id="PF16916"/>
    </source>
</evidence>
<dbReference type="AlphaFoldDB" id="A0A0U5C813"/>
<comment type="subcellular location">
    <subcellularLocation>
        <location evidence="1">Membrane</location>
        <topology evidence="1">Multi-pass membrane protein</topology>
    </subcellularLocation>
</comment>
<dbReference type="Pfam" id="PF01545">
    <property type="entry name" value="Cation_efflux"/>
    <property type="match status" value="1"/>
</dbReference>
<keyword evidence="3" id="KW-0813">Transport</keyword>
<sequence>MTEDAVGTHKQNEKLIRFSILVTFLMFSSQLIGGFITNSLAIMSDAWHLLSDLLALFLSWYAIRQTLKPADVKHTYGYHRFGSLAALINGLTLICISVFISYNAIVRIIHPSPVHSTGMMWLALVGFVGTFLIVIVLRQGGQNINVRSALIHFLGDVLSYLGILIGGLVIKLTGWMLVDPILSGLFALIILKNAWLITKEAAEILLESVPGDVSVEKVKERLLQEEDILNVLDLHIWSLSNEHISLSAHIQIHDMPVKDTDRILRKIEKVLLDEFKIAHTTIQLQTNENYHNKSKNTGALQVH</sequence>
<accession>A0A0U5C813</accession>
<dbReference type="InterPro" id="IPR058533">
    <property type="entry name" value="Cation_efflux_TM"/>
</dbReference>
<dbReference type="KEGG" id="asoc:CB4_02593"/>
<evidence type="ECO:0000256" key="6">
    <source>
        <dbReference type="ARBA" id="ARBA00023065"/>
    </source>
</evidence>
<evidence type="ECO:0000256" key="1">
    <source>
        <dbReference type="ARBA" id="ARBA00004141"/>
    </source>
</evidence>
<dbReference type="InterPro" id="IPR027470">
    <property type="entry name" value="Cation_efflux_CTD"/>
</dbReference>
<dbReference type="PANTHER" id="PTHR11562">
    <property type="entry name" value="CATION EFFLUX PROTEIN/ ZINC TRANSPORTER"/>
    <property type="match status" value="1"/>
</dbReference>
<feature type="domain" description="Cation efflux protein transmembrane" evidence="8">
    <location>
        <begin position="18"/>
        <end position="206"/>
    </location>
</feature>
<evidence type="ECO:0000313" key="10">
    <source>
        <dbReference type="EMBL" id="BAU28419.1"/>
    </source>
</evidence>
<gene>
    <name evidence="10" type="primary">czcD_1</name>
    <name evidence="10" type="ORF">CB4_02593</name>
</gene>
<dbReference type="InterPro" id="IPR036837">
    <property type="entry name" value="Cation_efflux_CTD_sf"/>
</dbReference>
<dbReference type="Proteomes" id="UP000217696">
    <property type="component" value="Chromosome"/>
</dbReference>
<evidence type="ECO:0000256" key="7">
    <source>
        <dbReference type="ARBA" id="ARBA00023136"/>
    </source>
</evidence>
<comment type="similarity">
    <text evidence="2">Belongs to the cation diffusion facilitator (CDF) transporter (TC 2.A.4) family. SLC30A subfamily.</text>
</comment>
<dbReference type="InterPro" id="IPR050681">
    <property type="entry name" value="CDF/SLC30A"/>
</dbReference>
<keyword evidence="6" id="KW-0406">Ion transport</keyword>
<organism evidence="10 11">
    <name type="scientific">Aneurinibacillus soli</name>
    <dbReference type="NCBI Taxonomy" id="1500254"/>
    <lineage>
        <taxon>Bacteria</taxon>
        <taxon>Bacillati</taxon>
        <taxon>Bacillota</taxon>
        <taxon>Bacilli</taxon>
        <taxon>Bacillales</taxon>
        <taxon>Paenibacillaceae</taxon>
        <taxon>Aneurinibacillus group</taxon>
        <taxon>Aneurinibacillus</taxon>
    </lineage>
</organism>
<evidence type="ECO:0000256" key="4">
    <source>
        <dbReference type="ARBA" id="ARBA00022692"/>
    </source>
</evidence>
<dbReference type="NCBIfam" id="TIGR01297">
    <property type="entry name" value="CDF"/>
    <property type="match status" value="1"/>
</dbReference>
<dbReference type="GO" id="GO:0005886">
    <property type="term" value="C:plasma membrane"/>
    <property type="evidence" value="ECO:0007669"/>
    <property type="project" value="TreeGrafter"/>
</dbReference>
<proteinExistence type="inferred from homology"/>
<evidence type="ECO:0000256" key="2">
    <source>
        <dbReference type="ARBA" id="ARBA00008873"/>
    </source>
</evidence>
<keyword evidence="4" id="KW-0812">Transmembrane</keyword>
<dbReference type="InterPro" id="IPR027469">
    <property type="entry name" value="Cation_efflux_TMD_sf"/>
</dbReference>
<evidence type="ECO:0000256" key="5">
    <source>
        <dbReference type="ARBA" id="ARBA00022989"/>
    </source>
</evidence>
<name>A0A0U5C813_9BACL</name>
<dbReference type="PANTHER" id="PTHR11562:SF17">
    <property type="entry name" value="RE54080P-RELATED"/>
    <property type="match status" value="1"/>
</dbReference>
<dbReference type="EMBL" id="AP017312">
    <property type="protein sequence ID" value="BAU28419.1"/>
    <property type="molecule type" value="Genomic_DNA"/>
</dbReference>
<evidence type="ECO:0000256" key="3">
    <source>
        <dbReference type="ARBA" id="ARBA00022448"/>
    </source>
</evidence>
<keyword evidence="11" id="KW-1185">Reference proteome</keyword>
<dbReference type="InterPro" id="IPR002524">
    <property type="entry name" value="Cation_efflux"/>
</dbReference>
<keyword evidence="5" id="KW-1133">Transmembrane helix</keyword>
<dbReference type="Gene3D" id="1.20.1510.10">
    <property type="entry name" value="Cation efflux protein transmembrane domain"/>
    <property type="match status" value="1"/>
</dbReference>
<dbReference type="GO" id="GO:0005385">
    <property type="term" value="F:zinc ion transmembrane transporter activity"/>
    <property type="evidence" value="ECO:0007669"/>
    <property type="project" value="TreeGrafter"/>
</dbReference>
<dbReference type="SUPFAM" id="SSF161111">
    <property type="entry name" value="Cation efflux protein transmembrane domain-like"/>
    <property type="match status" value="1"/>
</dbReference>
<feature type="domain" description="Cation efflux protein cytoplasmic" evidence="9">
    <location>
        <begin position="211"/>
        <end position="284"/>
    </location>
</feature>
<dbReference type="SUPFAM" id="SSF160240">
    <property type="entry name" value="Cation efflux protein cytoplasmic domain-like"/>
    <property type="match status" value="1"/>
</dbReference>
<dbReference type="RefSeq" id="WP_157737970.1">
    <property type="nucleotide sequence ID" value="NZ_AP017312.1"/>
</dbReference>
<keyword evidence="7" id="KW-0472">Membrane</keyword>